<name>A0ACD5X6W6_AVESA</name>
<reference evidence="1" key="2">
    <citation type="submission" date="2025-09" db="UniProtKB">
        <authorList>
            <consortium name="EnsemblPlants"/>
        </authorList>
    </citation>
    <scope>IDENTIFICATION</scope>
</reference>
<keyword evidence="2" id="KW-1185">Reference proteome</keyword>
<evidence type="ECO:0000313" key="2">
    <source>
        <dbReference type="Proteomes" id="UP001732700"/>
    </source>
</evidence>
<protein>
    <submittedName>
        <fullName evidence="1">Uncharacterized protein</fullName>
    </submittedName>
</protein>
<sequence>MPRRERRVGTFYISDRNERGITFHKRRNGLNKGAADLSVLTGSRVSVVLEAENGNMHSFGTPSAKPIVGAFLSRTTPSVDEDEATKIALLQSEVVRLDMKNTTKDKKSEESVQHVNKVQGENPGMSANLVFTKEEDISLEDLHKLFNDLWWVKEDNRSRLPQLHHGQEANIGGQSMTRNMLPQGSISYDHLQTNPLWKQSAWSHHPPQQQMLPVPLTSPPEQTLTPHHAMKVPQILHTTPSTLEPPLTSLLQPISGPIHEIPLPQDLHLQNYPSPSIGQLPQNYVGPNITFKHNLEDSALLANSSVNYFPSDGLFGYDPLGYSI</sequence>
<organism evidence="1 2">
    <name type="scientific">Avena sativa</name>
    <name type="common">Oat</name>
    <dbReference type="NCBI Taxonomy" id="4498"/>
    <lineage>
        <taxon>Eukaryota</taxon>
        <taxon>Viridiplantae</taxon>
        <taxon>Streptophyta</taxon>
        <taxon>Embryophyta</taxon>
        <taxon>Tracheophyta</taxon>
        <taxon>Spermatophyta</taxon>
        <taxon>Magnoliopsida</taxon>
        <taxon>Liliopsida</taxon>
        <taxon>Poales</taxon>
        <taxon>Poaceae</taxon>
        <taxon>BOP clade</taxon>
        <taxon>Pooideae</taxon>
        <taxon>Poodae</taxon>
        <taxon>Poeae</taxon>
        <taxon>Poeae Chloroplast Group 1 (Aveneae type)</taxon>
        <taxon>Aveninae</taxon>
        <taxon>Avena</taxon>
    </lineage>
</organism>
<evidence type="ECO:0000313" key="1">
    <source>
        <dbReference type="EnsemblPlants" id="AVESA.00010b.r2.4DG0749770.1.CDS.1"/>
    </source>
</evidence>
<accession>A0ACD5X6W6</accession>
<reference evidence="1" key="1">
    <citation type="submission" date="2021-05" db="EMBL/GenBank/DDBJ databases">
        <authorList>
            <person name="Scholz U."/>
            <person name="Mascher M."/>
            <person name="Fiebig A."/>
        </authorList>
    </citation>
    <scope>NUCLEOTIDE SEQUENCE [LARGE SCALE GENOMIC DNA]</scope>
</reference>
<dbReference type="Proteomes" id="UP001732700">
    <property type="component" value="Chromosome 4D"/>
</dbReference>
<dbReference type="EnsemblPlants" id="AVESA.00010b.r2.4DG0749770.1">
    <property type="protein sequence ID" value="AVESA.00010b.r2.4DG0749770.1.CDS.1"/>
    <property type="gene ID" value="AVESA.00010b.r2.4DG0749770"/>
</dbReference>
<proteinExistence type="predicted"/>